<evidence type="ECO:0000313" key="6">
    <source>
        <dbReference type="Proteomes" id="UP001232445"/>
    </source>
</evidence>
<dbReference type="EMBL" id="JAUSUQ010000007">
    <property type="protein sequence ID" value="MDQ0339361.1"/>
    <property type="molecule type" value="Genomic_DNA"/>
</dbReference>
<dbReference type="InterPro" id="IPR000620">
    <property type="entry name" value="EamA_dom"/>
</dbReference>
<evidence type="ECO:0000313" key="5">
    <source>
        <dbReference type="EMBL" id="MDQ0339361.1"/>
    </source>
</evidence>
<sequence length="266" mass="29401">MINIAINVLVLGLIYLIVFFKRENSISLTLSGITAFVIAGLFTSFLGRSSVFAGIRRIGSSRAAAIKNSSPIFTILFALLFLKESITWLNALGILFILTGLWLTGYEQWRKNGFSIKGQIWIGMAFAVLAAFSFGTGFAIRKMGMEQVPDPFLGALIGAIVALKAYCIFLAAKRRLLLTVKLQFQQFNLYYLLAGFATCLGSLTFFISAYFTQVSYTATLTAIEPVLTLLLSYIFLKEQEKIQLMVIISAVFIFLGIMILTISSLL</sequence>
<evidence type="ECO:0000256" key="2">
    <source>
        <dbReference type="ARBA" id="ARBA00007362"/>
    </source>
</evidence>
<keyword evidence="6" id="KW-1185">Reference proteome</keyword>
<dbReference type="InterPro" id="IPR037185">
    <property type="entry name" value="EmrE-like"/>
</dbReference>
<feature type="transmembrane region" description="Helical" evidence="3">
    <location>
        <begin position="243"/>
        <end position="265"/>
    </location>
</feature>
<feature type="transmembrane region" description="Helical" evidence="3">
    <location>
        <begin position="217"/>
        <end position="236"/>
    </location>
</feature>
<accession>A0ABU0CTX3</accession>
<evidence type="ECO:0000256" key="3">
    <source>
        <dbReference type="SAM" id="Phobius"/>
    </source>
</evidence>
<keyword evidence="3" id="KW-0812">Transmembrane</keyword>
<evidence type="ECO:0000256" key="1">
    <source>
        <dbReference type="ARBA" id="ARBA00004127"/>
    </source>
</evidence>
<dbReference type="SUPFAM" id="SSF103481">
    <property type="entry name" value="Multidrug resistance efflux transporter EmrE"/>
    <property type="match status" value="2"/>
</dbReference>
<feature type="transmembrane region" description="Helical" evidence="3">
    <location>
        <begin position="88"/>
        <end position="106"/>
    </location>
</feature>
<comment type="similarity">
    <text evidence="2">Belongs to the EamA transporter family.</text>
</comment>
<feature type="domain" description="EamA" evidence="4">
    <location>
        <begin position="6"/>
        <end position="104"/>
    </location>
</feature>
<keyword evidence="3" id="KW-0472">Membrane</keyword>
<feature type="transmembrane region" description="Helical" evidence="3">
    <location>
        <begin position="189"/>
        <end position="211"/>
    </location>
</feature>
<organism evidence="5 6">
    <name type="scientific">Caldalkalibacillus uzonensis</name>
    <dbReference type="NCBI Taxonomy" id="353224"/>
    <lineage>
        <taxon>Bacteria</taxon>
        <taxon>Bacillati</taxon>
        <taxon>Bacillota</taxon>
        <taxon>Bacilli</taxon>
        <taxon>Bacillales</taxon>
        <taxon>Bacillaceae</taxon>
        <taxon>Caldalkalibacillus</taxon>
    </lineage>
</organism>
<reference evidence="5 6" key="1">
    <citation type="submission" date="2023-07" db="EMBL/GenBank/DDBJ databases">
        <title>Genomic Encyclopedia of Type Strains, Phase IV (KMG-IV): sequencing the most valuable type-strain genomes for metagenomic binning, comparative biology and taxonomic classification.</title>
        <authorList>
            <person name="Goeker M."/>
        </authorList>
    </citation>
    <scope>NUCLEOTIDE SEQUENCE [LARGE SCALE GENOMIC DNA]</scope>
    <source>
        <strain evidence="5 6">DSM 17740</strain>
    </source>
</reference>
<evidence type="ECO:0000259" key="4">
    <source>
        <dbReference type="Pfam" id="PF00892"/>
    </source>
</evidence>
<dbReference type="Gene3D" id="1.10.3730.20">
    <property type="match status" value="1"/>
</dbReference>
<dbReference type="PANTHER" id="PTHR22911">
    <property type="entry name" value="ACYL-MALONYL CONDENSING ENZYME-RELATED"/>
    <property type="match status" value="1"/>
</dbReference>
<proteinExistence type="inferred from homology"/>
<feature type="transmembrane region" description="Helical" evidence="3">
    <location>
        <begin position="152"/>
        <end position="169"/>
    </location>
</feature>
<feature type="transmembrane region" description="Helical" evidence="3">
    <location>
        <begin position="5"/>
        <end position="20"/>
    </location>
</feature>
<gene>
    <name evidence="5" type="ORF">J2S00_002148</name>
</gene>
<comment type="caution">
    <text evidence="5">The sequence shown here is derived from an EMBL/GenBank/DDBJ whole genome shotgun (WGS) entry which is preliminary data.</text>
</comment>
<name>A0ABU0CTX3_9BACI</name>
<dbReference type="Proteomes" id="UP001232445">
    <property type="component" value="Unassembled WGS sequence"/>
</dbReference>
<protein>
    <submittedName>
        <fullName evidence="5">Drug/metabolite transporter (DMT)-like permease</fullName>
    </submittedName>
</protein>
<comment type="subcellular location">
    <subcellularLocation>
        <location evidence="1">Endomembrane system</location>
        <topology evidence="1">Multi-pass membrane protein</topology>
    </subcellularLocation>
</comment>
<dbReference type="PANTHER" id="PTHR22911:SF137">
    <property type="entry name" value="SOLUTE CARRIER FAMILY 35 MEMBER G2-RELATED"/>
    <property type="match status" value="1"/>
</dbReference>
<feature type="transmembrane region" description="Helical" evidence="3">
    <location>
        <begin position="65"/>
        <end position="82"/>
    </location>
</feature>
<feature type="transmembrane region" description="Helical" evidence="3">
    <location>
        <begin position="118"/>
        <end position="140"/>
    </location>
</feature>
<keyword evidence="3" id="KW-1133">Transmembrane helix</keyword>
<dbReference type="Pfam" id="PF00892">
    <property type="entry name" value="EamA"/>
    <property type="match status" value="2"/>
</dbReference>
<feature type="transmembrane region" description="Helical" evidence="3">
    <location>
        <begin position="26"/>
        <end position="45"/>
    </location>
</feature>
<feature type="domain" description="EamA" evidence="4">
    <location>
        <begin position="122"/>
        <end position="261"/>
    </location>
</feature>